<evidence type="ECO:0000256" key="1">
    <source>
        <dbReference type="SAM" id="Phobius"/>
    </source>
</evidence>
<sequence length="131" mass="14500">MWLQEVSGMSADRGKVEKLEWAGGVGKVVKIGNLLKPMNLLRLVLGCLVIGISSFNLFILNKSATVTVTNNRLNLASQLLLVVFFVTSGIMGLKDENKLKRNSSYVYFIAAIFMLILDTMTILTLVKAHRI</sequence>
<feature type="transmembrane region" description="Helical" evidence="1">
    <location>
        <begin position="40"/>
        <end position="61"/>
    </location>
</feature>
<reference evidence="2 3" key="1">
    <citation type="submission" date="2015-06" db="EMBL/GenBank/DDBJ databases">
        <title>Draft genome of the moderately acidophilic sulfate reducer Candidatus Desulfosporosinus acididurans strain M1.</title>
        <authorList>
            <person name="Poehlein A."/>
            <person name="Petzsch P."/>
            <person name="Johnson B.D."/>
            <person name="Schloemann M."/>
            <person name="Daniel R."/>
            <person name="Muehling M."/>
        </authorList>
    </citation>
    <scope>NUCLEOTIDE SEQUENCE [LARGE SCALE GENOMIC DNA]</scope>
    <source>
        <strain evidence="2 3">M1</strain>
    </source>
</reference>
<keyword evidence="1" id="KW-0812">Transmembrane</keyword>
<feature type="transmembrane region" description="Helical" evidence="1">
    <location>
        <begin position="105"/>
        <end position="126"/>
    </location>
</feature>
<dbReference type="PATRIC" id="fig|476652.3.peg.3844"/>
<keyword evidence="1" id="KW-0472">Membrane</keyword>
<keyword evidence="3" id="KW-1185">Reference proteome</keyword>
<comment type="caution">
    <text evidence="2">The sequence shown here is derived from an EMBL/GenBank/DDBJ whole genome shotgun (WGS) entry which is preliminary data.</text>
</comment>
<keyword evidence="1" id="KW-1133">Transmembrane helix</keyword>
<dbReference type="STRING" id="476652.DEAC_c36450"/>
<gene>
    <name evidence="2" type="ORF">DEAC_c36450</name>
</gene>
<feature type="transmembrane region" description="Helical" evidence="1">
    <location>
        <begin position="73"/>
        <end position="93"/>
    </location>
</feature>
<accession>A0A0J1FNB2</accession>
<dbReference type="EMBL" id="LDZY01000014">
    <property type="protein sequence ID" value="KLU64443.1"/>
    <property type="molecule type" value="Genomic_DNA"/>
</dbReference>
<protein>
    <submittedName>
        <fullName evidence="2">Uncharacterized protein</fullName>
    </submittedName>
</protein>
<dbReference type="AlphaFoldDB" id="A0A0J1FNB2"/>
<evidence type="ECO:0000313" key="2">
    <source>
        <dbReference type="EMBL" id="KLU64443.1"/>
    </source>
</evidence>
<organism evidence="2 3">
    <name type="scientific">Desulfosporosinus acididurans</name>
    <dbReference type="NCBI Taxonomy" id="476652"/>
    <lineage>
        <taxon>Bacteria</taxon>
        <taxon>Bacillati</taxon>
        <taxon>Bacillota</taxon>
        <taxon>Clostridia</taxon>
        <taxon>Eubacteriales</taxon>
        <taxon>Desulfitobacteriaceae</taxon>
        <taxon>Desulfosporosinus</taxon>
    </lineage>
</organism>
<evidence type="ECO:0000313" key="3">
    <source>
        <dbReference type="Proteomes" id="UP000036356"/>
    </source>
</evidence>
<dbReference type="Proteomes" id="UP000036356">
    <property type="component" value="Unassembled WGS sequence"/>
</dbReference>
<name>A0A0J1FNB2_9FIRM</name>
<proteinExistence type="predicted"/>